<accession>A0A9P0N8V4</accession>
<proteinExistence type="predicted"/>
<dbReference type="Gene3D" id="3.90.1200.10">
    <property type="match status" value="1"/>
</dbReference>
<dbReference type="InterPro" id="IPR011009">
    <property type="entry name" value="Kinase-like_dom_sf"/>
</dbReference>
<dbReference type="AlphaFoldDB" id="A0A9P0N8V4"/>
<evidence type="ECO:0000313" key="4">
    <source>
        <dbReference type="Proteomes" id="UP001154329"/>
    </source>
</evidence>
<evidence type="ECO:0000259" key="2">
    <source>
        <dbReference type="SMART" id="SM00587"/>
    </source>
</evidence>
<name>A0A9P0N8V4_APHGO</name>
<sequence length="442" mass="49420">MNTSRESLKQWLSDVLTADGAYGATADRPATFDPDRDPRHASRPKQTQRLSSVVASGRLTVPAGGSRDPPAADVRLTVKLKPPVELLRTVLKSDRQFHNEIHVYQNVLPFLTEHLPEGTRGPALPVFVYGRNECGARWPEDVIVLVDPRGQGYTPARGSEHGSGGAASAHMDYNHLAVAIAALGRFHGMSFTTKQKNPVAFRKLVGNLREIQWDEDGWLVKGNGLKSLSMRGARPLMDQDKYRDGKLKGFLTMIREADRNLKLAMTPKEPFAVICHGDYCKPNILFEYDEAGQPKDAMITEFTAVRYGSPGLDLSYFLYKNADKDVQNNRWEDLLAVYLESVVAVLPADVKAPTTEQLHRELRFHALYGYAHLLFAVPNMINDNPRGLLDIDNDDEKTVEDLLVARIDAADEKITEILSETVRHIIDHGYAEQYEFSGNSRL</sequence>
<dbReference type="SUPFAM" id="SSF56112">
    <property type="entry name" value="Protein kinase-like (PK-like)"/>
    <property type="match status" value="1"/>
</dbReference>
<evidence type="ECO:0000256" key="1">
    <source>
        <dbReference type="SAM" id="MobiDB-lite"/>
    </source>
</evidence>
<feature type="region of interest" description="Disordered" evidence="1">
    <location>
        <begin position="23"/>
        <end position="71"/>
    </location>
</feature>
<reference evidence="3" key="2">
    <citation type="submission" date="2022-10" db="EMBL/GenBank/DDBJ databases">
        <authorList>
            <consortium name="ENA_rothamsted_submissions"/>
            <consortium name="culmorum"/>
            <person name="King R."/>
        </authorList>
    </citation>
    <scope>NUCLEOTIDE SEQUENCE</scope>
</reference>
<dbReference type="EMBL" id="OU899034">
    <property type="protein sequence ID" value="CAH1710116.1"/>
    <property type="molecule type" value="Genomic_DNA"/>
</dbReference>
<dbReference type="PANTHER" id="PTHR11012">
    <property type="entry name" value="PROTEIN KINASE-LIKE DOMAIN-CONTAINING"/>
    <property type="match status" value="1"/>
</dbReference>
<keyword evidence="4" id="KW-1185">Reference proteome</keyword>
<dbReference type="Pfam" id="PF02958">
    <property type="entry name" value="EcKL"/>
    <property type="match status" value="1"/>
</dbReference>
<dbReference type="Proteomes" id="UP001154329">
    <property type="component" value="Chromosome 1"/>
</dbReference>
<dbReference type="InterPro" id="IPR015897">
    <property type="entry name" value="CHK_kinase-like"/>
</dbReference>
<feature type="domain" description="CHK kinase-like" evidence="2">
    <location>
        <begin position="143"/>
        <end position="348"/>
    </location>
</feature>
<protein>
    <recommendedName>
        <fullName evidence="2">CHK kinase-like domain-containing protein</fullName>
    </recommendedName>
</protein>
<evidence type="ECO:0000313" key="3">
    <source>
        <dbReference type="EMBL" id="CAH1710116.1"/>
    </source>
</evidence>
<dbReference type="PANTHER" id="PTHR11012:SF8">
    <property type="entry name" value="JUVENILE HORMONE-INDUCIBLE PROTEIN 26"/>
    <property type="match status" value="1"/>
</dbReference>
<gene>
    <name evidence="3" type="ORF">APHIGO_LOCUS1066</name>
</gene>
<feature type="compositionally biased region" description="Polar residues" evidence="1">
    <location>
        <begin position="44"/>
        <end position="54"/>
    </location>
</feature>
<dbReference type="SMART" id="SM00587">
    <property type="entry name" value="CHK"/>
    <property type="match status" value="1"/>
</dbReference>
<reference evidence="3" key="1">
    <citation type="submission" date="2022-02" db="EMBL/GenBank/DDBJ databases">
        <authorList>
            <person name="King R."/>
        </authorList>
    </citation>
    <scope>NUCLEOTIDE SEQUENCE</scope>
</reference>
<organism evidence="3 4">
    <name type="scientific">Aphis gossypii</name>
    <name type="common">Cotton aphid</name>
    <dbReference type="NCBI Taxonomy" id="80765"/>
    <lineage>
        <taxon>Eukaryota</taxon>
        <taxon>Metazoa</taxon>
        <taxon>Ecdysozoa</taxon>
        <taxon>Arthropoda</taxon>
        <taxon>Hexapoda</taxon>
        <taxon>Insecta</taxon>
        <taxon>Pterygota</taxon>
        <taxon>Neoptera</taxon>
        <taxon>Paraneoptera</taxon>
        <taxon>Hemiptera</taxon>
        <taxon>Sternorrhyncha</taxon>
        <taxon>Aphidomorpha</taxon>
        <taxon>Aphidoidea</taxon>
        <taxon>Aphididae</taxon>
        <taxon>Aphidini</taxon>
        <taxon>Aphis</taxon>
        <taxon>Aphis</taxon>
    </lineage>
</organism>
<dbReference type="InterPro" id="IPR004119">
    <property type="entry name" value="EcKL"/>
</dbReference>